<organism evidence="1 2">
    <name type="scientific">Allohahella marinimesophila</name>
    <dbReference type="NCBI Taxonomy" id="1054972"/>
    <lineage>
        <taxon>Bacteria</taxon>
        <taxon>Pseudomonadati</taxon>
        <taxon>Pseudomonadota</taxon>
        <taxon>Gammaproteobacteria</taxon>
        <taxon>Oceanospirillales</taxon>
        <taxon>Hahellaceae</taxon>
        <taxon>Allohahella</taxon>
    </lineage>
</organism>
<reference evidence="2" key="1">
    <citation type="journal article" date="2019" name="Int. J. Syst. Evol. Microbiol.">
        <title>The Global Catalogue of Microorganisms (GCM) 10K type strain sequencing project: providing services to taxonomists for standard genome sequencing and annotation.</title>
        <authorList>
            <consortium name="The Broad Institute Genomics Platform"/>
            <consortium name="The Broad Institute Genome Sequencing Center for Infectious Disease"/>
            <person name="Wu L."/>
            <person name="Ma J."/>
        </authorList>
    </citation>
    <scope>NUCLEOTIDE SEQUENCE [LARGE SCALE GENOMIC DNA]</scope>
    <source>
        <strain evidence="2">JCM 17555</strain>
    </source>
</reference>
<keyword evidence="2" id="KW-1185">Reference proteome</keyword>
<accession>A0ABP7NJH1</accession>
<dbReference type="EMBL" id="BAABBO010000001">
    <property type="protein sequence ID" value="GAA3947489.1"/>
    <property type="molecule type" value="Genomic_DNA"/>
</dbReference>
<evidence type="ECO:0000313" key="2">
    <source>
        <dbReference type="Proteomes" id="UP001501337"/>
    </source>
</evidence>
<name>A0ABP7NJH1_9GAMM</name>
<sequence length="475" mass="54412">MSKRFSTIETTRILFEHPRIMFSLIQRMDRASERFVRESDLTHAVVEYTSSMKARERARLIRAFSSDNLFHSTLVIDIDNVEGERRLVFQEPLIGLLRACNASLYQELTDARLRTRLVGLWDTQARLMVSSFHRADPDFVELIDDLNEQVSLLIGLLRQNIDRMQGISSDLAGISAEASRSPEQFAQFRQTLLQQIAHLYERHLKPTLAFLNPDTRLEDGDNLLATLESIKSLLDRNGWEAAANQLFRATLSLNAMHRPIEVVAREVDNFLRKTRNGMLQYNAMAHHFERLQSLHRDTQTQDLRKTRLSAQDFVQQTGFMRGLKGHSRPKPYAFGESVSYFQVLFSEIELRLSDIQRASKAPDLPQLAASTAPALTDIRRIEKLFGWIDTLELRSSPDLVKELHGRLHGFIEGYQFPDLLGALNRFSNGPVAGGRVITSNRFRTLVHEDGHLFVYRRRRLDTGQKQNQINGAGTS</sequence>
<gene>
    <name evidence="1" type="ORF">GCM10022278_03380</name>
</gene>
<proteinExistence type="predicted"/>
<dbReference type="Proteomes" id="UP001501337">
    <property type="component" value="Unassembled WGS sequence"/>
</dbReference>
<comment type="caution">
    <text evidence="1">The sequence shown here is derived from an EMBL/GenBank/DDBJ whole genome shotgun (WGS) entry which is preliminary data.</text>
</comment>
<dbReference type="RefSeq" id="WP_344802632.1">
    <property type="nucleotide sequence ID" value="NZ_BAABBO010000001.1"/>
</dbReference>
<protein>
    <submittedName>
        <fullName evidence="1">Uncharacterized protein</fullName>
    </submittedName>
</protein>
<evidence type="ECO:0000313" key="1">
    <source>
        <dbReference type="EMBL" id="GAA3947489.1"/>
    </source>
</evidence>